<gene>
    <name evidence="2" type="ORF">ADN00_17980</name>
</gene>
<evidence type="ECO:0000313" key="2">
    <source>
        <dbReference type="EMBL" id="KPL70766.1"/>
    </source>
</evidence>
<reference evidence="2 3" key="1">
    <citation type="submission" date="2015-07" db="EMBL/GenBank/DDBJ databases">
        <title>Genome sequence of Ornatilinea apprima DSM 23815.</title>
        <authorList>
            <person name="Hemp J."/>
            <person name="Ward L.M."/>
            <person name="Pace L.A."/>
            <person name="Fischer W.W."/>
        </authorList>
    </citation>
    <scope>NUCLEOTIDE SEQUENCE [LARGE SCALE GENOMIC DNA]</scope>
    <source>
        <strain evidence="2 3">P3M-1</strain>
    </source>
</reference>
<feature type="region of interest" description="Disordered" evidence="1">
    <location>
        <begin position="1"/>
        <end position="23"/>
    </location>
</feature>
<dbReference type="AlphaFoldDB" id="A0A0P6X913"/>
<proteinExistence type="predicted"/>
<protein>
    <submittedName>
        <fullName evidence="2">Uncharacterized protein</fullName>
    </submittedName>
</protein>
<accession>A0A0P6X913</accession>
<sequence>MNTLRRLFGQKQSAPKKTSGPLDTHQAEKLWQEAYDFFRSDNKKDHIKAVEIALRLIEDGPNDAFTKSKLQCFIADIYSQKLEEHDKAIKYYQDALESDPGNSLAGSNLGFVYLNYKKDYESAAKVLQQTLDRGVSSAFVRESTKDWLAEAKQKLGR</sequence>
<comment type="caution">
    <text evidence="2">The sequence shown here is derived from an EMBL/GenBank/DDBJ whole genome shotgun (WGS) entry which is preliminary data.</text>
</comment>
<dbReference type="STRING" id="1134406.ADN00_17980"/>
<keyword evidence="3" id="KW-1185">Reference proteome</keyword>
<evidence type="ECO:0000256" key="1">
    <source>
        <dbReference type="SAM" id="MobiDB-lite"/>
    </source>
</evidence>
<evidence type="ECO:0000313" key="3">
    <source>
        <dbReference type="Proteomes" id="UP000050417"/>
    </source>
</evidence>
<dbReference type="Proteomes" id="UP000050417">
    <property type="component" value="Unassembled WGS sequence"/>
</dbReference>
<dbReference type="EMBL" id="LGCL01000044">
    <property type="protein sequence ID" value="KPL70766.1"/>
    <property type="molecule type" value="Genomic_DNA"/>
</dbReference>
<organism evidence="2 3">
    <name type="scientific">Ornatilinea apprima</name>
    <dbReference type="NCBI Taxonomy" id="1134406"/>
    <lineage>
        <taxon>Bacteria</taxon>
        <taxon>Bacillati</taxon>
        <taxon>Chloroflexota</taxon>
        <taxon>Anaerolineae</taxon>
        <taxon>Anaerolineales</taxon>
        <taxon>Anaerolineaceae</taxon>
        <taxon>Ornatilinea</taxon>
    </lineage>
</organism>
<name>A0A0P6X913_9CHLR</name>
<dbReference type="InterPro" id="IPR011990">
    <property type="entry name" value="TPR-like_helical_dom_sf"/>
</dbReference>
<dbReference type="Gene3D" id="1.25.40.10">
    <property type="entry name" value="Tetratricopeptide repeat domain"/>
    <property type="match status" value="1"/>
</dbReference>
<dbReference type="SUPFAM" id="SSF48452">
    <property type="entry name" value="TPR-like"/>
    <property type="match status" value="1"/>
</dbReference>
<dbReference type="Pfam" id="PF14938">
    <property type="entry name" value="SNAP"/>
    <property type="match status" value="1"/>
</dbReference>